<organism evidence="7 8">
    <name type="scientific">Maudiozyma barnettii</name>
    <dbReference type="NCBI Taxonomy" id="61262"/>
    <lineage>
        <taxon>Eukaryota</taxon>
        <taxon>Fungi</taxon>
        <taxon>Dikarya</taxon>
        <taxon>Ascomycota</taxon>
        <taxon>Saccharomycotina</taxon>
        <taxon>Saccharomycetes</taxon>
        <taxon>Saccharomycetales</taxon>
        <taxon>Saccharomycetaceae</taxon>
        <taxon>Maudiozyma</taxon>
    </lineage>
</organism>
<dbReference type="InterPro" id="IPR001279">
    <property type="entry name" value="Metallo-B-lactamas"/>
</dbReference>
<dbReference type="Gene3D" id="3.60.15.10">
    <property type="entry name" value="Ribonuclease Z/Hydroxyacylglutathione hydrolase-like"/>
    <property type="match status" value="2"/>
</dbReference>
<feature type="compositionally biased region" description="Acidic residues" evidence="5">
    <location>
        <begin position="473"/>
        <end position="488"/>
    </location>
</feature>
<feature type="compositionally biased region" description="Basic and acidic residues" evidence="5">
    <location>
        <begin position="584"/>
        <end position="597"/>
    </location>
</feature>
<keyword evidence="2 4" id="KW-0507">mRNA processing</keyword>
<evidence type="ECO:0000256" key="4">
    <source>
        <dbReference type="RuleBase" id="RU365006"/>
    </source>
</evidence>
<dbReference type="GO" id="GO:0003723">
    <property type="term" value="F:RNA binding"/>
    <property type="evidence" value="ECO:0007669"/>
    <property type="project" value="UniProtKB-KW"/>
</dbReference>
<protein>
    <recommendedName>
        <fullName evidence="4">Cleavage and polyadenylation specificity factor subunit 2</fullName>
    </recommendedName>
    <alternativeName>
        <fullName evidence="4">Cleavage and polyadenylation specificity factor 100 kDa subunit</fullName>
    </alternativeName>
</protein>
<dbReference type="Pfam" id="PF13299">
    <property type="entry name" value="CPSF100_C"/>
    <property type="match status" value="1"/>
</dbReference>
<dbReference type="Proteomes" id="UP000644660">
    <property type="component" value="Unassembled WGS sequence"/>
</dbReference>
<dbReference type="InterPro" id="IPR027075">
    <property type="entry name" value="CPSF2"/>
</dbReference>
<dbReference type="Gene3D" id="3.40.50.10890">
    <property type="match status" value="1"/>
</dbReference>
<dbReference type="SUPFAM" id="SSF56281">
    <property type="entry name" value="Metallo-hydrolase/oxidoreductase"/>
    <property type="match status" value="1"/>
</dbReference>
<evidence type="ECO:0000313" key="7">
    <source>
        <dbReference type="EMBL" id="CAB4255459.1"/>
    </source>
</evidence>
<keyword evidence="4" id="KW-0694">RNA-binding</keyword>
<dbReference type="OrthoDB" id="64353at2759"/>
<dbReference type="GO" id="GO:0006397">
    <property type="term" value="P:mRNA processing"/>
    <property type="evidence" value="ECO:0007669"/>
    <property type="project" value="UniProtKB-KW"/>
</dbReference>
<dbReference type="GO" id="GO:0005847">
    <property type="term" value="C:mRNA cleavage and polyadenylation specificity factor complex"/>
    <property type="evidence" value="ECO:0007669"/>
    <property type="project" value="InterPro"/>
</dbReference>
<gene>
    <name evidence="7" type="ORF">KABA2_06S05852</name>
</gene>
<evidence type="ECO:0000256" key="1">
    <source>
        <dbReference type="ARBA" id="ARBA00004123"/>
    </source>
</evidence>
<feature type="domain" description="Beta-Casp" evidence="6">
    <location>
        <begin position="254"/>
        <end position="380"/>
    </location>
</feature>
<dbReference type="PANTHER" id="PTHR45922:SF1">
    <property type="entry name" value="CLEAVAGE AND POLYADENYLATION SPECIFICITY FACTOR SUBUNIT 2"/>
    <property type="match status" value="1"/>
</dbReference>
<dbReference type="InterPro" id="IPR022712">
    <property type="entry name" value="Beta_Casp"/>
</dbReference>
<dbReference type="Pfam" id="PF16661">
    <property type="entry name" value="Lactamase_B_6"/>
    <property type="match status" value="1"/>
</dbReference>
<comment type="caution">
    <text evidence="7">The sequence shown here is derived from an EMBL/GenBank/DDBJ whole genome shotgun (WGS) entry which is preliminary data.</text>
</comment>
<dbReference type="InterPro" id="IPR025069">
    <property type="entry name" value="Cpsf2_C"/>
</dbReference>
<evidence type="ECO:0000256" key="2">
    <source>
        <dbReference type="ARBA" id="ARBA00022664"/>
    </source>
</evidence>
<keyword evidence="8" id="KW-1185">Reference proteome</keyword>
<dbReference type="RefSeq" id="XP_041407303.1">
    <property type="nucleotide sequence ID" value="XM_041551369.1"/>
</dbReference>
<name>A0A8H2ZH81_9SACH</name>
<evidence type="ECO:0000256" key="3">
    <source>
        <dbReference type="ARBA" id="ARBA00023242"/>
    </source>
</evidence>
<feature type="region of interest" description="Disordered" evidence="5">
    <location>
        <begin position="453"/>
        <end position="492"/>
    </location>
</feature>
<evidence type="ECO:0000256" key="5">
    <source>
        <dbReference type="SAM" id="MobiDB-lite"/>
    </source>
</evidence>
<feature type="compositionally biased region" description="Basic and acidic residues" evidence="5">
    <location>
        <begin position="543"/>
        <end position="571"/>
    </location>
</feature>
<dbReference type="GeneID" id="64858502"/>
<dbReference type="SMART" id="SM01027">
    <property type="entry name" value="Beta-Casp"/>
    <property type="match status" value="1"/>
</dbReference>
<evidence type="ECO:0000313" key="8">
    <source>
        <dbReference type="Proteomes" id="UP000644660"/>
    </source>
</evidence>
<comment type="subcellular location">
    <subcellularLocation>
        <location evidence="1 4">Nucleus</location>
    </subcellularLocation>
</comment>
<dbReference type="InterPro" id="IPR036866">
    <property type="entry name" value="RibonucZ/Hydroxyglut_hydro"/>
</dbReference>
<comment type="similarity">
    <text evidence="4">Belongs to the metallo-beta-lactamase superfamily. RNA-metabolizing metallo-beta-lactamase-like family. CPSF2/YSH1 subfamily.</text>
</comment>
<keyword evidence="3 4" id="KW-0539">Nucleus</keyword>
<feature type="region of interest" description="Disordered" evidence="5">
    <location>
        <begin position="543"/>
        <end position="597"/>
    </location>
</feature>
<accession>A0A8H2ZH81</accession>
<evidence type="ECO:0000259" key="6">
    <source>
        <dbReference type="SMART" id="SM01027"/>
    </source>
</evidence>
<proteinExistence type="inferred from homology"/>
<dbReference type="PANTHER" id="PTHR45922">
    <property type="entry name" value="CLEAVAGE AND POLYADENYLATION SPECIFICITY FACTOR SUBUNIT 2"/>
    <property type="match status" value="1"/>
</dbReference>
<dbReference type="EMBL" id="CAEFZW010000006">
    <property type="protein sequence ID" value="CAB4255459.1"/>
    <property type="molecule type" value="Genomic_DNA"/>
</dbReference>
<sequence>MAYKLRTLEDGSGVCVGTVIRFETVTILLDPAWSNSKVPYDKSVSFWASIIPDVDIILISQSTVDCLGAYPLLYYNFLSHFISRIHVYTTLPITNLGRVATIDLYVSGGVAGPYASNEMDIDDIESAFDFIEALKFSQDVDLRSRYDGLSMTAYSSGYSPGSSIWCITNYSEKLLYAKNWNHSKSTILNAAALLDSSGKSLSALSRPSSVITSLTQFGSSRPLKRRVNMFNETLRKSLMDGGSVIIPCEIGGNFLDLLAMTHNFLYERSNNGKQSKVPILLVSYAKGRTVTYAQSMMEWLSSTIIKKWENRNGRSPFDVNNILKPVTPKEILKQKGPSICFVSEVDSCISETMKNLSEISNVTVLLTSNRENNQPILDKMKVEWLEHANGKVQEGANISYSTTAEFEIANLKPLKDESLIEFNEKIDRRRKQRKEDEIVLRKESKLSGSFAHSFGDGTIVSPDGTNRVIGDVNGEDDDDDDEDDDDLIDILKGKGKNNKEHEIPMDTIILPNSSIKNKMFQFKPVKHKIDEYGSFVNIDQLIPKESKEQEEDKISSQKRNVRDNEDEKENNSEATNRSKKQKKDRQTEKENAERKKKEKMKFDNLEYLDAKNHPCLRIFQKETATISCQLSFINLDNVVDQRSASVIWPTLKPRKIILLGSKEIQDENVVSILLKRKIEMVDIPYNENVEFDTIVKTLDISLDIELDQSLRWQRIGEGHTVAHVIGRIVKEAPSQKSGSMRSKLVLKPIITNNKRHTNGSLSIGDIRLAEVRRKLMELNHKAEFKGEGTLVVDGQVAVRKVSDGETVINGFPSDIFDTVKSTITEMLAKV</sequence>
<dbReference type="AlphaFoldDB" id="A0A8H2ZH81"/>
<reference evidence="7 8" key="1">
    <citation type="submission" date="2020-05" db="EMBL/GenBank/DDBJ databases">
        <authorList>
            <person name="Casaregola S."/>
            <person name="Devillers H."/>
            <person name="Grondin C."/>
        </authorList>
    </citation>
    <scope>NUCLEOTIDE SEQUENCE [LARGE SCALE GENOMIC DNA]</scope>
    <source>
        <strain evidence="7 8">CLIB 1767</strain>
    </source>
</reference>